<protein>
    <submittedName>
        <fullName evidence="1">Uncharacterized protein</fullName>
    </submittedName>
</protein>
<reference evidence="1 2" key="1">
    <citation type="submission" date="2019-06" db="EMBL/GenBank/DDBJ databases">
        <title>Genome Sequence of the Brown Rot Fungal Pathogen Monilinia laxa.</title>
        <authorList>
            <person name="De Miccolis Angelini R.M."/>
            <person name="Landi L."/>
            <person name="Abate D."/>
            <person name="Pollastro S."/>
            <person name="Romanazzi G."/>
            <person name="Faretra F."/>
        </authorList>
    </citation>
    <scope>NUCLEOTIDE SEQUENCE [LARGE SCALE GENOMIC DNA]</scope>
    <source>
        <strain evidence="1 2">Mlax316</strain>
    </source>
</reference>
<proteinExistence type="predicted"/>
<evidence type="ECO:0000313" key="1">
    <source>
        <dbReference type="EMBL" id="KAB8301235.1"/>
    </source>
</evidence>
<dbReference type="EMBL" id="VIGI01000004">
    <property type="protein sequence ID" value="KAB8301235.1"/>
    <property type="molecule type" value="Genomic_DNA"/>
</dbReference>
<accession>A0A5N6KCZ1</accession>
<dbReference type="OrthoDB" id="62952at2759"/>
<comment type="caution">
    <text evidence="1">The sequence shown here is derived from an EMBL/GenBank/DDBJ whole genome shotgun (WGS) entry which is preliminary data.</text>
</comment>
<name>A0A5N6KCZ1_MONLA</name>
<sequence length="469" mass="54437">MERTAMMPTDTYTDVRKTLSTSQQIKLPSGSARISSQNPLRMNPSGYNDRRYRAYSDDIEIDKTPPAIKKVQKWKMVVSSYKDLHWERQTWGFDVFPYFCNCLCNIPIKEIEVVLWDIKTESRQQLMEPEFTLRPLTVLRNIGKLTIREAAVGEFPYPKNIEVLHARNNSSDVSSGKSNMPDQILYGKIKDLVEGDAPVEHLSEMHNHLLGFARSFENFAPWKGEMGAFAGDSQPFTTHRCESSRFNKHWLYPYTEGHTSYLEGALRDAYTASQDMDSTEFKSLRAGIVKHLQPQYDRIVSASRLLVTCINNEKVKNGALDPCPTSTFDDENFDPIRIAELVGLVEEYAATFERDKDPITKAQFRLAKRKLDNMRMYEPREMKLQRLGRILEDQRFDLFRAAFRELVDDLETQFLEIREAWGDLFKDDRQQDTMCDIQYDSRCLDGMIDLTVREPDMQVARGSIYRGFR</sequence>
<dbReference type="Proteomes" id="UP000326757">
    <property type="component" value="Unassembled WGS sequence"/>
</dbReference>
<dbReference type="AlphaFoldDB" id="A0A5N6KCZ1"/>
<evidence type="ECO:0000313" key="2">
    <source>
        <dbReference type="Proteomes" id="UP000326757"/>
    </source>
</evidence>
<gene>
    <name evidence="1" type="ORF">EYC80_003122</name>
</gene>
<organism evidence="1 2">
    <name type="scientific">Monilinia laxa</name>
    <name type="common">Brown rot fungus</name>
    <name type="synonym">Sclerotinia laxa</name>
    <dbReference type="NCBI Taxonomy" id="61186"/>
    <lineage>
        <taxon>Eukaryota</taxon>
        <taxon>Fungi</taxon>
        <taxon>Dikarya</taxon>
        <taxon>Ascomycota</taxon>
        <taxon>Pezizomycotina</taxon>
        <taxon>Leotiomycetes</taxon>
        <taxon>Helotiales</taxon>
        <taxon>Sclerotiniaceae</taxon>
        <taxon>Monilinia</taxon>
    </lineage>
</organism>
<keyword evidence="2" id="KW-1185">Reference proteome</keyword>